<evidence type="ECO:0000259" key="7">
    <source>
        <dbReference type="PROSITE" id="PS50110"/>
    </source>
</evidence>
<evidence type="ECO:0000256" key="5">
    <source>
        <dbReference type="PROSITE-ProRule" id="PRU00169"/>
    </source>
</evidence>
<evidence type="ECO:0000256" key="3">
    <source>
        <dbReference type="ARBA" id="ARBA00023125"/>
    </source>
</evidence>
<dbReference type="SMART" id="SM00448">
    <property type="entry name" value="REC"/>
    <property type="match status" value="1"/>
</dbReference>
<dbReference type="AlphaFoldDB" id="A0A5B1MAP0"/>
<dbReference type="GO" id="GO:0003677">
    <property type="term" value="F:DNA binding"/>
    <property type="evidence" value="ECO:0007669"/>
    <property type="project" value="UniProtKB-KW"/>
</dbReference>
<dbReference type="InterPro" id="IPR011006">
    <property type="entry name" value="CheY-like_superfamily"/>
</dbReference>
<comment type="caution">
    <text evidence="8">The sequence shown here is derived from an EMBL/GenBank/DDBJ whole genome shotgun (WGS) entry which is preliminary data.</text>
</comment>
<dbReference type="Gene3D" id="3.40.50.2300">
    <property type="match status" value="1"/>
</dbReference>
<sequence length="217" mass="23424">MAVVDDQELMRSALRMMVESQPDLDLVGEAADGHEALALVRARRVDVVLMDLRMPRMGGIEATEVIAREQPGTRVLALTTFDLDEYAFPAIRAGASGFLLKDARAEEIVEAIRTVHAGHGVVAPSTTRRLIEHVAASPGGTGAEADAVRARLTPRELDMLLELATGESNAEIARRLHLSENTVKTHVGHVLAKLGLRDRVQAVVLAYESGLVGRSPR</sequence>
<dbReference type="PROSITE" id="PS50043">
    <property type="entry name" value="HTH_LUXR_2"/>
    <property type="match status" value="1"/>
</dbReference>
<keyword evidence="1 5" id="KW-0597">Phosphoprotein</keyword>
<reference evidence="8 9" key="2">
    <citation type="submission" date="2019-09" db="EMBL/GenBank/DDBJ databases">
        <authorList>
            <person name="Jin C."/>
        </authorList>
    </citation>
    <scope>NUCLEOTIDE SEQUENCE [LARGE SCALE GENOMIC DNA]</scope>
    <source>
        <strain evidence="8 9">BN140041</strain>
    </source>
</reference>
<evidence type="ECO:0000256" key="2">
    <source>
        <dbReference type="ARBA" id="ARBA00023015"/>
    </source>
</evidence>
<protein>
    <submittedName>
        <fullName evidence="8">Response regulator transcription factor</fullName>
    </submittedName>
</protein>
<organism evidence="8 9">
    <name type="scientific">Nocardioides antri</name>
    <dbReference type="NCBI Taxonomy" id="2607659"/>
    <lineage>
        <taxon>Bacteria</taxon>
        <taxon>Bacillati</taxon>
        <taxon>Actinomycetota</taxon>
        <taxon>Actinomycetes</taxon>
        <taxon>Propionibacteriales</taxon>
        <taxon>Nocardioidaceae</taxon>
        <taxon>Nocardioides</taxon>
    </lineage>
</organism>
<dbReference type="GO" id="GO:0000160">
    <property type="term" value="P:phosphorelay signal transduction system"/>
    <property type="evidence" value="ECO:0007669"/>
    <property type="project" value="InterPro"/>
</dbReference>
<dbReference type="SUPFAM" id="SSF46894">
    <property type="entry name" value="C-terminal effector domain of the bipartite response regulators"/>
    <property type="match status" value="1"/>
</dbReference>
<keyword evidence="4" id="KW-0804">Transcription</keyword>
<dbReference type="Pfam" id="PF00196">
    <property type="entry name" value="GerE"/>
    <property type="match status" value="1"/>
</dbReference>
<dbReference type="GO" id="GO:0006355">
    <property type="term" value="P:regulation of DNA-templated transcription"/>
    <property type="evidence" value="ECO:0007669"/>
    <property type="project" value="InterPro"/>
</dbReference>
<evidence type="ECO:0000259" key="6">
    <source>
        <dbReference type="PROSITE" id="PS50043"/>
    </source>
</evidence>
<dbReference type="PROSITE" id="PS00622">
    <property type="entry name" value="HTH_LUXR_1"/>
    <property type="match status" value="1"/>
</dbReference>
<keyword evidence="2" id="KW-0805">Transcription regulation</keyword>
<gene>
    <name evidence="8" type="ORF">F0U47_03220</name>
</gene>
<dbReference type="PANTHER" id="PTHR43214">
    <property type="entry name" value="TWO-COMPONENT RESPONSE REGULATOR"/>
    <property type="match status" value="1"/>
</dbReference>
<evidence type="ECO:0000313" key="9">
    <source>
        <dbReference type="Proteomes" id="UP000324351"/>
    </source>
</evidence>
<feature type="domain" description="HTH luxR-type" evidence="6">
    <location>
        <begin position="145"/>
        <end position="210"/>
    </location>
</feature>
<dbReference type="SUPFAM" id="SSF52172">
    <property type="entry name" value="CheY-like"/>
    <property type="match status" value="1"/>
</dbReference>
<dbReference type="InterPro" id="IPR000792">
    <property type="entry name" value="Tscrpt_reg_LuxR_C"/>
</dbReference>
<feature type="modified residue" description="4-aspartylphosphate" evidence="5">
    <location>
        <position position="51"/>
    </location>
</feature>
<dbReference type="PANTHER" id="PTHR43214:SF24">
    <property type="entry name" value="TRANSCRIPTIONAL REGULATORY PROTEIN NARL-RELATED"/>
    <property type="match status" value="1"/>
</dbReference>
<dbReference type="Proteomes" id="UP000324351">
    <property type="component" value="Unassembled WGS sequence"/>
</dbReference>
<name>A0A5B1MAP0_9ACTN</name>
<dbReference type="InterPro" id="IPR039420">
    <property type="entry name" value="WalR-like"/>
</dbReference>
<dbReference type="EMBL" id="VUJW01000001">
    <property type="protein sequence ID" value="KAA1429496.1"/>
    <property type="molecule type" value="Genomic_DNA"/>
</dbReference>
<dbReference type="InterPro" id="IPR001789">
    <property type="entry name" value="Sig_transdc_resp-reg_receiver"/>
</dbReference>
<dbReference type="PROSITE" id="PS50110">
    <property type="entry name" value="RESPONSE_REGULATORY"/>
    <property type="match status" value="1"/>
</dbReference>
<dbReference type="PRINTS" id="PR00038">
    <property type="entry name" value="HTHLUXR"/>
</dbReference>
<dbReference type="Pfam" id="PF00072">
    <property type="entry name" value="Response_reg"/>
    <property type="match status" value="1"/>
</dbReference>
<evidence type="ECO:0000256" key="4">
    <source>
        <dbReference type="ARBA" id="ARBA00023163"/>
    </source>
</evidence>
<accession>A0A5B1MAP0</accession>
<reference evidence="8 9" key="1">
    <citation type="submission" date="2019-09" db="EMBL/GenBank/DDBJ databases">
        <title>Nocardioides panacisoli sp. nov., isolated from the soil of a ginseng field.</title>
        <authorList>
            <person name="Cho C."/>
        </authorList>
    </citation>
    <scope>NUCLEOTIDE SEQUENCE [LARGE SCALE GENOMIC DNA]</scope>
    <source>
        <strain evidence="8 9">BN140041</strain>
    </source>
</reference>
<keyword evidence="9" id="KW-1185">Reference proteome</keyword>
<dbReference type="SMART" id="SM00421">
    <property type="entry name" value="HTH_LUXR"/>
    <property type="match status" value="1"/>
</dbReference>
<dbReference type="CDD" id="cd06170">
    <property type="entry name" value="LuxR_C_like"/>
    <property type="match status" value="1"/>
</dbReference>
<keyword evidence="3" id="KW-0238">DNA-binding</keyword>
<feature type="domain" description="Response regulatory" evidence="7">
    <location>
        <begin position="1"/>
        <end position="116"/>
    </location>
</feature>
<dbReference type="InterPro" id="IPR058245">
    <property type="entry name" value="NreC/VraR/RcsB-like_REC"/>
</dbReference>
<dbReference type="CDD" id="cd17535">
    <property type="entry name" value="REC_NarL-like"/>
    <property type="match status" value="1"/>
</dbReference>
<evidence type="ECO:0000256" key="1">
    <source>
        <dbReference type="ARBA" id="ARBA00022553"/>
    </source>
</evidence>
<evidence type="ECO:0000313" key="8">
    <source>
        <dbReference type="EMBL" id="KAA1429496.1"/>
    </source>
</evidence>
<dbReference type="InterPro" id="IPR016032">
    <property type="entry name" value="Sig_transdc_resp-reg_C-effctor"/>
</dbReference>
<proteinExistence type="predicted"/>